<protein>
    <submittedName>
        <fullName evidence="2">Uncharacterized protein</fullName>
    </submittedName>
</protein>
<feature type="compositionally biased region" description="Basic and acidic residues" evidence="1">
    <location>
        <begin position="318"/>
        <end position="331"/>
    </location>
</feature>
<evidence type="ECO:0000313" key="2">
    <source>
        <dbReference type="EMBL" id="KPJ01428.1"/>
    </source>
</evidence>
<feature type="region of interest" description="Disordered" evidence="1">
    <location>
        <begin position="311"/>
        <end position="390"/>
    </location>
</feature>
<proteinExistence type="predicted"/>
<accession>A0A194Q7C5</accession>
<dbReference type="AlphaFoldDB" id="A0A194Q7C5"/>
<keyword evidence="3" id="KW-1185">Reference proteome</keyword>
<feature type="compositionally biased region" description="Low complexity" evidence="1">
    <location>
        <begin position="352"/>
        <end position="367"/>
    </location>
</feature>
<evidence type="ECO:0000256" key="1">
    <source>
        <dbReference type="SAM" id="MobiDB-lite"/>
    </source>
</evidence>
<dbReference type="EMBL" id="KQ459337">
    <property type="protein sequence ID" value="KPJ01428.1"/>
    <property type="molecule type" value="Genomic_DNA"/>
</dbReference>
<sequence length="406" mass="45890">MHPFIRKVHFHFPSFPYKKKGGKGKRTNFGLREAHSSDEMRNCFHLTPVFCMVVVFHRNANNASTQDKWAVTRKNLVFDDSRRLDPVKLINRKSSRTVQGEDYYYAPGNVTRMTLSGIQAYRSALTLDWLAAEDTRQRELVAAYETEPSAPARIITTECINYPRPSSGKVGKLMLELLKNLEGDDGVLVPELIHVLVRTKLLVETAMLDSEPDLESLVKTPMMMMGEPHITFPRILAIVWMLVTDTSTTRNNGWCPLLKVNKYLMSTKPTDIAKHLRVLEPVIARARFIMEEFIQNVTPLNMFQKQTEEITPVNDFDTTPKELPANEKGDSLAKLPRSSGEDMEQSEDQDQPELPSLEPEYPSSPVLDQAQHEAGFAQDETEGETKSNSVAINGLTPLLTVVYALL</sequence>
<reference evidence="2 3" key="1">
    <citation type="journal article" date="2015" name="Nat. Commun.">
        <title>Outbred genome sequencing and CRISPR/Cas9 gene editing in butterflies.</title>
        <authorList>
            <person name="Li X."/>
            <person name="Fan D."/>
            <person name="Zhang W."/>
            <person name="Liu G."/>
            <person name="Zhang L."/>
            <person name="Zhao L."/>
            <person name="Fang X."/>
            <person name="Chen L."/>
            <person name="Dong Y."/>
            <person name="Chen Y."/>
            <person name="Ding Y."/>
            <person name="Zhao R."/>
            <person name="Feng M."/>
            <person name="Zhu Y."/>
            <person name="Feng Y."/>
            <person name="Jiang X."/>
            <person name="Zhu D."/>
            <person name="Xiang H."/>
            <person name="Feng X."/>
            <person name="Li S."/>
            <person name="Wang J."/>
            <person name="Zhang G."/>
            <person name="Kronforst M.R."/>
            <person name="Wang W."/>
        </authorList>
    </citation>
    <scope>NUCLEOTIDE SEQUENCE [LARGE SCALE GENOMIC DNA]</scope>
    <source>
        <strain evidence="2">Ya'a_city_454_Px</strain>
        <tissue evidence="2">Whole body</tissue>
    </source>
</reference>
<gene>
    <name evidence="2" type="ORF">RR46_03200</name>
</gene>
<name>A0A194Q7C5_PAPXU</name>
<feature type="compositionally biased region" description="Acidic residues" evidence="1">
    <location>
        <begin position="341"/>
        <end position="351"/>
    </location>
</feature>
<dbReference type="Proteomes" id="UP000053268">
    <property type="component" value="Unassembled WGS sequence"/>
</dbReference>
<evidence type="ECO:0000313" key="3">
    <source>
        <dbReference type="Proteomes" id="UP000053268"/>
    </source>
</evidence>
<organism evidence="2 3">
    <name type="scientific">Papilio xuthus</name>
    <name type="common">Asian swallowtail butterfly</name>
    <dbReference type="NCBI Taxonomy" id="66420"/>
    <lineage>
        <taxon>Eukaryota</taxon>
        <taxon>Metazoa</taxon>
        <taxon>Ecdysozoa</taxon>
        <taxon>Arthropoda</taxon>
        <taxon>Hexapoda</taxon>
        <taxon>Insecta</taxon>
        <taxon>Pterygota</taxon>
        <taxon>Neoptera</taxon>
        <taxon>Endopterygota</taxon>
        <taxon>Lepidoptera</taxon>
        <taxon>Glossata</taxon>
        <taxon>Ditrysia</taxon>
        <taxon>Papilionoidea</taxon>
        <taxon>Papilionidae</taxon>
        <taxon>Papilioninae</taxon>
        <taxon>Papilio</taxon>
    </lineage>
</organism>